<protein>
    <submittedName>
        <fullName evidence="1">Uncharacterized protein</fullName>
    </submittedName>
</protein>
<keyword evidence="2" id="KW-1185">Reference proteome</keyword>
<name>A0A8K1C575_PYTOL</name>
<reference evidence="1" key="1">
    <citation type="submission" date="2019-03" db="EMBL/GenBank/DDBJ databases">
        <title>Long read genome sequence of the mycoparasitic Pythium oligandrum ATCC 38472 isolated from sugarbeet rhizosphere.</title>
        <authorList>
            <person name="Gaulin E."/>
        </authorList>
    </citation>
    <scope>NUCLEOTIDE SEQUENCE</scope>
    <source>
        <strain evidence="1">ATCC 38472_TT</strain>
    </source>
</reference>
<dbReference type="OrthoDB" id="9973624at2759"/>
<accession>A0A8K1C575</accession>
<evidence type="ECO:0000313" key="2">
    <source>
        <dbReference type="Proteomes" id="UP000794436"/>
    </source>
</evidence>
<organism evidence="1 2">
    <name type="scientific">Pythium oligandrum</name>
    <name type="common">Mycoparasitic fungus</name>
    <dbReference type="NCBI Taxonomy" id="41045"/>
    <lineage>
        <taxon>Eukaryota</taxon>
        <taxon>Sar</taxon>
        <taxon>Stramenopiles</taxon>
        <taxon>Oomycota</taxon>
        <taxon>Peronosporomycetes</taxon>
        <taxon>Pythiales</taxon>
        <taxon>Pythiaceae</taxon>
        <taxon>Pythium</taxon>
    </lineage>
</organism>
<sequence>MNVRTVSLSRELPRTMGKVVVASRLHWSNHARTEAIDDTKALRQADGFCRRAATYGDAVVLAIGLPSPLQDADVFTMSVHAFVQRLQTHLNNNPLITRSGSACPVVLVPMTYWGSFVPALNAIIATTATRYPDVDQLLFQSLEIVVDAAGVDHLRAKFQVGSDLVVGAALPGHSYQPNKSQPLPLTGLTTPWNTLAVWDLTLLAKVGFPLVGEGLRIDGNAAGVEEVSTIALYQSLYPDQTRAKVIQVPGLEWQVDSFDDPERQRWQERKMQSKLERPAKQMEYLSIPTGQVYHL</sequence>
<evidence type="ECO:0000313" key="1">
    <source>
        <dbReference type="EMBL" id="TMW56585.1"/>
    </source>
</evidence>
<gene>
    <name evidence="1" type="ORF">Poli38472_006595</name>
</gene>
<dbReference type="Proteomes" id="UP000794436">
    <property type="component" value="Unassembled WGS sequence"/>
</dbReference>
<comment type="caution">
    <text evidence="1">The sequence shown here is derived from an EMBL/GenBank/DDBJ whole genome shotgun (WGS) entry which is preliminary data.</text>
</comment>
<proteinExistence type="predicted"/>
<dbReference type="EMBL" id="SPLM01000145">
    <property type="protein sequence ID" value="TMW56585.1"/>
    <property type="molecule type" value="Genomic_DNA"/>
</dbReference>
<dbReference type="AlphaFoldDB" id="A0A8K1C575"/>